<feature type="compositionally biased region" description="Pro residues" evidence="2">
    <location>
        <begin position="86"/>
        <end position="95"/>
    </location>
</feature>
<keyword evidence="5" id="KW-1185">Reference proteome</keyword>
<proteinExistence type="predicted"/>
<feature type="compositionally biased region" description="Basic and acidic residues" evidence="2">
    <location>
        <begin position="1"/>
        <end position="17"/>
    </location>
</feature>
<gene>
    <name evidence="4" type="ORF">SCD90_15015</name>
</gene>
<comment type="caution">
    <text evidence="4">The sequence shown here is derived from an EMBL/GenBank/DDBJ whole genome shotgun (WGS) entry which is preliminary data.</text>
</comment>
<keyword evidence="3" id="KW-0812">Transmembrane</keyword>
<organism evidence="4 5">
    <name type="scientific">Terrihabitans rhizophilus</name>
    <dbReference type="NCBI Taxonomy" id="3092662"/>
    <lineage>
        <taxon>Bacteria</taxon>
        <taxon>Pseudomonadati</taxon>
        <taxon>Pseudomonadota</taxon>
        <taxon>Alphaproteobacteria</taxon>
        <taxon>Hyphomicrobiales</taxon>
        <taxon>Terrihabitans</taxon>
    </lineage>
</organism>
<dbReference type="EMBL" id="JAXAFJ010000011">
    <property type="protein sequence ID" value="MDX6807381.1"/>
    <property type="molecule type" value="Genomic_DNA"/>
</dbReference>
<evidence type="ECO:0000256" key="1">
    <source>
        <dbReference type="SAM" id="Coils"/>
    </source>
</evidence>
<feature type="compositionally biased region" description="Low complexity" evidence="2">
    <location>
        <begin position="102"/>
        <end position="134"/>
    </location>
</feature>
<feature type="region of interest" description="Disordered" evidence="2">
    <location>
        <begin position="294"/>
        <end position="355"/>
    </location>
</feature>
<dbReference type="Proteomes" id="UP001274321">
    <property type="component" value="Unassembled WGS sequence"/>
</dbReference>
<sequence length="564" mass="58257">MADPKNPRPDNKTEARRSMKPKPGVIDLQATEVTDPSPAPEPTQSPDAEVEAAMPGSTEETRPEAAPETPDEHLEVAIPGIDTPPSESPPPPKPPAGEQVSAGVTEAAALGAASNRQPGETANTGTSAAAANPAVSDAEPRSSLGALVGAGVAGGAITLVVFFLLLSADLIPLSGAGDPALGNRVAAVEREVTTLAERPAAQETPAAGATANVQALQAEIQDLRGQIEGLRNAAPVAGGAPAPQPEIEELSRRVADLTTRVENQPQQAAQPAVPGPELAQLTTRLDELAQRVEAPRQPDPAVGQAVEQASAASRRADEAAQAAQQTAQRLDEVAQQAQQAAQRADEVGQQVQENGQRAGEAVQQVATAVQQAEQAGAAAAKATEESGRAYAEANRAATLAALGSLESAIMRGAPYAGALANARSQIPDAVAATLQANADKGLPTLDIVAARLDEALNKAPRPEIQSQGLLDRFAEGAKGLVRVRPAEDSVQEMQGNDVWAVRSRIQSRLQRRAFADALAEWENLDPAAKEATKREADDLRSRLAVDQALDAVRADALKAAEAGQ</sequence>
<keyword evidence="3" id="KW-1133">Transmembrane helix</keyword>
<keyword evidence="1" id="KW-0175">Coiled coil</keyword>
<keyword evidence="3" id="KW-0472">Membrane</keyword>
<feature type="transmembrane region" description="Helical" evidence="3">
    <location>
        <begin position="144"/>
        <end position="166"/>
    </location>
</feature>
<evidence type="ECO:0000313" key="4">
    <source>
        <dbReference type="EMBL" id="MDX6807381.1"/>
    </source>
</evidence>
<feature type="region of interest" description="Disordered" evidence="2">
    <location>
        <begin position="1"/>
        <end position="134"/>
    </location>
</feature>
<dbReference type="Gene3D" id="1.20.5.1700">
    <property type="match status" value="1"/>
</dbReference>
<feature type="coiled-coil region" evidence="1">
    <location>
        <begin position="206"/>
        <end position="233"/>
    </location>
</feature>
<dbReference type="RefSeq" id="WP_319845506.1">
    <property type="nucleotide sequence ID" value="NZ_JAXAFJ010000011.1"/>
</dbReference>
<reference evidence="4 5" key="1">
    <citation type="submission" date="2023-11" db="EMBL/GenBank/DDBJ databases">
        <authorList>
            <person name="Bao R."/>
        </authorList>
    </citation>
    <scope>NUCLEOTIDE SEQUENCE [LARGE SCALE GENOMIC DNA]</scope>
    <source>
        <strain evidence="4 5">PJ23</strain>
    </source>
</reference>
<evidence type="ECO:0000313" key="5">
    <source>
        <dbReference type="Proteomes" id="UP001274321"/>
    </source>
</evidence>
<name>A0ABU4RRB3_9HYPH</name>
<evidence type="ECO:0000256" key="2">
    <source>
        <dbReference type="SAM" id="MobiDB-lite"/>
    </source>
</evidence>
<evidence type="ECO:0000256" key="3">
    <source>
        <dbReference type="SAM" id="Phobius"/>
    </source>
</evidence>
<feature type="compositionally biased region" description="Low complexity" evidence="2">
    <location>
        <begin position="307"/>
        <end position="342"/>
    </location>
</feature>
<feature type="compositionally biased region" description="Basic and acidic residues" evidence="2">
    <location>
        <begin position="59"/>
        <end position="75"/>
    </location>
</feature>
<accession>A0ABU4RRB3</accession>
<protein>
    <submittedName>
        <fullName evidence="4">Uncharacterized protein</fullName>
    </submittedName>
</protein>